<dbReference type="EMBL" id="RJVU01054546">
    <property type="protein sequence ID" value="ROL05640.1"/>
    <property type="molecule type" value="Genomic_DNA"/>
</dbReference>
<reference evidence="2 3" key="1">
    <citation type="submission" date="2018-10" db="EMBL/GenBank/DDBJ databases">
        <title>Genome assembly for a Yunnan-Guizhou Plateau 3E fish, Anabarilius grahami (Regan), and its evolutionary and genetic applications.</title>
        <authorList>
            <person name="Jiang W."/>
        </authorList>
    </citation>
    <scope>NUCLEOTIDE SEQUENCE [LARGE SCALE GENOMIC DNA]</scope>
    <source>
        <strain evidence="2">AG-KIZ</strain>
        <tissue evidence="2">Muscle</tissue>
    </source>
</reference>
<proteinExistence type="predicted"/>
<sequence length="99" mass="11123">MQTDADTNSADSINPELNASLPVREAEERHEDHLRFINTDLRSGAPVQNPSVMCGSSGCQGHLYPHSSAALNIRDEHIQHQFNREWFAFETLCVSQHHA</sequence>
<evidence type="ECO:0000313" key="2">
    <source>
        <dbReference type="EMBL" id="ROL05640.1"/>
    </source>
</evidence>
<protein>
    <submittedName>
        <fullName evidence="2">Uncharacterized protein</fullName>
    </submittedName>
</protein>
<organism evidence="2 3">
    <name type="scientific">Anabarilius grahami</name>
    <name type="common">Kanglang fish</name>
    <name type="synonym">Barilius grahami</name>
    <dbReference type="NCBI Taxonomy" id="495550"/>
    <lineage>
        <taxon>Eukaryota</taxon>
        <taxon>Metazoa</taxon>
        <taxon>Chordata</taxon>
        <taxon>Craniata</taxon>
        <taxon>Vertebrata</taxon>
        <taxon>Euteleostomi</taxon>
        <taxon>Actinopterygii</taxon>
        <taxon>Neopterygii</taxon>
        <taxon>Teleostei</taxon>
        <taxon>Ostariophysi</taxon>
        <taxon>Cypriniformes</taxon>
        <taxon>Xenocyprididae</taxon>
        <taxon>Xenocypridinae</taxon>
        <taxon>Xenocypridinae incertae sedis</taxon>
        <taxon>Anabarilius</taxon>
    </lineage>
</organism>
<gene>
    <name evidence="2" type="ORF">DPX16_4858</name>
</gene>
<feature type="region of interest" description="Disordered" evidence="1">
    <location>
        <begin position="1"/>
        <end position="29"/>
    </location>
</feature>
<dbReference type="AlphaFoldDB" id="A0A3N0Y1I7"/>
<accession>A0A3N0Y1I7</accession>
<keyword evidence="3" id="KW-1185">Reference proteome</keyword>
<evidence type="ECO:0000256" key="1">
    <source>
        <dbReference type="SAM" id="MobiDB-lite"/>
    </source>
</evidence>
<dbReference type="Proteomes" id="UP000281406">
    <property type="component" value="Unassembled WGS sequence"/>
</dbReference>
<evidence type="ECO:0000313" key="3">
    <source>
        <dbReference type="Proteomes" id="UP000281406"/>
    </source>
</evidence>
<name>A0A3N0Y1I7_ANAGA</name>
<feature type="compositionally biased region" description="Polar residues" evidence="1">
    <location>
        <begin position="1"/>
        <end position="17"/>
    </location>
</feature>
<comment type="caution">
    <text evidence="2">The sequence shown here is derived from an EMBL/GenBank/DDBJ whole genome shotgun (WGS) entry which is preliminary data.</text>
</comment>